<sequence>MPEKEEYITKNDSIVCSPDYQDLTISRDTVHSNKKGIPLSGEMEENSVPACHTAFPVDLKEVFELTNPNTEIHQAILRPPGDMSTVPLQYPHTSQMLHSPKETQEDSTENEVAWRHVLRDSSHSEDMSERTQLLHAMKDHTPEDRRTWDPVIDEPQNLSEEPVSGNEMLHPPKVFSNTCYQQSRSLESCYQTDL</sequence>
<evidence type="ECO:0000313" key="3">
    <source>
        <dbReference type="Proteomes" id="UP001054945"/>
    </source>
</evidence>
<feature type="region of interest" description="Disordered" evidence="1">
    <location>
        <begin position="137"/>
        <end position="170"/>
    </location>
</feature>
<dbReference type="EMBL" id="BPLR01012754">
    <property type="protein sequence ID" value="GIY56306.1"/>
    <property type="molecule type" value="Genomic_DNA"/>
</dbReference>
<feature type="compositionally biased region" description="Basic and acidic residues" evidence="1">
    <location>
        <begin position="137"/>
        <end position="148"/>
    </location>
</feature>
<dbReference type="Proteomes" id="UP001054945">
    <property type="component" value="Unassembled WGS sequence"/>
</dbReference>
<protein>
    <submittedName>
        <fullName evidence="2">Zinc finger protein 418</fullName>
    </submittedName>
</protein>
<evidence type="ECO:0000256" key="1">
    <source>
        <dbReference type="SAM" id="MobiDB-lite"/>
    </source>
</evidence>
<dbReference type="AlphaFoldDB" id="A0AAV4UEV2"/>
<proteinExistence type="predicted"/>
<name>A0AAV4UEV2_CAEEX</name>
<organism evidence="2 3">
    <name type="scientific">Caerostris extrusa</name>
    <name type="common">Bark spider</name>
    <name type="synonym">Caerostris bankana</name>
    <dbReference type="NCBI Taxonomy" id="172846"/>
    <lineage>
        <taxon>Eukaryota</taxon>
        <taxon>Metazoa</taxon>
        <taxon>Ecdysozoa</taxon>
        <taxon>Arthropoda</taxon>
        <taxon>Chelicerata</taxon>
        <taxon>Arachnida</taxon>
        <taxon>Araneae</taxon>
        <taxon>Araneomorphae</taxon>
        <taxon>Entelegynae</taxon>
        <taxon>Araneoidea</taxon>
        <taxon>Araneidae</taxon>
        <taxon>Caerostris</taxon>
    </lineage>
</organism>
<comment type="caution">
    <text evidence="2">The sequence shown here is derived from an EMBL/GenBank/DDBJ whole genome shotgun (WGS) entry which is preliminary data.</text>
</comment>
<gene>
    <name evidence="2" type="primary">ZNF418_0</name>
    <name evidence="2" type="ORF">CEXT_446031</name>
</gene>
<accession>A0AAV4UEV2</accession>
<evidence type="ECO:0000313" key="2">
    <source>
        <dbReference type="EMBL" id="GIY56306.1"/>
    </source>
</evidence>
<reference evidence="2 3" key="1">
    <citation type="submission" date="2021-06" db="EMBL/GenBank/DDBJ databases">
        <title>Caerostris extrusa draft genome.</title>
        <authorList>
            <person name="Kono N."/>
            <person name="Arakawa K."/>
        </authorList>
    </citation>
    <scope>NUCLEOTIDE SEQUENCE [LARGE SCALE GENOMIC DNA]</scope>
</reference>
<keyword evidence="3" id="KW-1185">Reference proteome</keyword>